<organism evidence="1 2">
    <name type="scientific">Nemania bipapillata</name>
    <dbReference type="NCBI Taxonomy" id="110536"/>
    <lineage>
        <taxon>Eukaryota</taxon>
        <taxon>Fungi</taxon>
        <taxon>Dikarya</taxon>
        <taxon>Ascomycota</taxon>
        <taxon>Pezizomycotina</taxon>
        <taxon>Sordariomycetes</taxon>
        <taxon>Xylariomycetidae</taxon>
        <taxon>Xylariales</taxon>
        <taxon>Xylariaceae</taxon>
        <taxon>Nemania</taxon>
    </lineage>
</organism>
<gene>
    <name evidence="1" type="ORF">ONZ43_g7228</name>
</gene>
<name>A0ACC2HTA4_9PEZI</name>
<protein>
    <submittedName>
        <fullName evidence="1">Uncharacterized protein</fullName>
    </submittedName>
</protein>
<comment type="caution">
    <text evidence="1">The sequence shown here is derived from an EMBL/GenBank/DDBJ whole genome shotgun (WGS) entry which is preliminary data.</text>
</comment>
<accession>A0ACC2HTA4</accession>
<reference evidence="1" key="1">
    <citation type="submission" date="2022-11" db="EMBL/GenBank/DDBJ databases">
        <title>Genome Sequence of Nemania bipapillata.</title>
        <authorList>
            <person name="Buettner E."/>
        </authorList>
    </citation>
    <scope>NUCLEOTIDE SEQUENCE</scope>
    <source>
        <strain evidence="1">CP14</strain>
    </source>
</reference>
<evidence type="ECO:0000313" key="2">
    <source>
        <dbReference type="Proteomes" id="UP001153334"/>
    </source>
</evidence>
<keyword evidence="2" id="KW-1185">Reference proteome</keyword>
<sequence length="601" mass="66629">MDFRGRAYPIPAYLNHMGADHVRGVLRFAEGRELGENGIRWLKVQLANVFGYDKASLEEREAFAMDHIEDISDTVANPLTGQKWWLKAEDPWQCLAACFELKAALDCPDPSKYVSHLPVHQDGTCNGLQHYAALGGDTWGAQQVNLLPGDRPADVYSAVADLVKKEITEDVAAGNFMAKAIDGKITRKVVKQTVMTNVYGVTFIGAKAQVQKQIDAAYPNIESETDVPSAILASYVATKIFNALSTMFRGAHDIQYWLGECAGRVCRALTPEQLDRIAAEEDAKATVKGKTPRGRSASNTAMEELLNEFRSTIVWTTPLRMPIVQPYRKSGNRVIPTCIQDLTLQVPDRSDPVNRRKQLQAFPPNFIHSLDASHMLLSALECDELGLSFAAVHDSFWTHAADIDVMNRVLRDSFIRIHQEDVIGRLAAEFNARYKGSLYLAKVARGSDVERRIAAFRVKNRSTMREELLLERERQRLLASSDPEEVQKGLRLVTPASIFEEFSSPEVLPSNDGIAEVVLGSMGSSGSPSEPVEEEKAQPYEDDQETMRELMDVSHFEATLKKIGASSAKPKVEYASFWTGLTFPPIPAKACNPVSAVPFLS</sequence>
<evidence type="ECO:0000313" key="1">
    <source>
        <dbReference type="EMBL" id="KAJ8105948.1"/>
    </source>
</evidence>
<dbReference type="EMBL" id="JAPESX010003012">
    <property type="protein sequence ID" value="KAJ8105948.1"/>
    <property type="molecule type" value="Genomic_DNA"/>
</dbReference>
<proteinExistence type="predicted"/>
<dbReference type="Proteomes" id="UP001153334">
    <property type="component" value="Unassembled WGS sequence"/>
</dbReference>